<evidence type="ECO:0000313" key="7">
    <source>
        <dbReference type="EMBL" id="MDQ0465978.1"/>
    </source>
</evidence>
<accession>A0ABU0IVD4</accession>
<dbReference type="Pfam" id="PF00196">
    <property type="entry name" value="GerE"/>
    <property type="match status" value="1"/>
</dbReference>
<dbReference type="Gene3D" id="1.10.10.10">
    <property type="entry name" value="Winged helix-like DNA-binding domain superfamily/Winged helix DNA-binding domain"/>
    <property type="match status" value="1"/>
</dbReference>
<dbReference type="Proteomes" id="UP001228905">
    <property type="component" value="Unassembled WGS sequence"/>
</dbReference>
<evidence type="ECO:0000256" key="3">
    <source>
        <dbReference type="ARBA" id="ARBA00023163"/>
    </source>
</evidence>
<evidence type="ECO:0000313" key="8">
    <source>
        <dbReference type="Proteomes" id="UP001228905"/>
    </source>
</evidence>
<dbReference type="SMART" id="SM00448">
    <property type="entry name" value="REC"/>
    <property type="match status" value="1"/>
</dbReference>
<dbReference type="Pfam" id="PF00072">
    <property type="entry name" value="Response_reg"/>
    <property type="match status" value="1"/>
</dbReference>
<comment type="caution">
    <text evidence="7">The sequence shown here is derived from an EMBL/GenBank/DDBJ whole genome shotgun (WGS) entry which is preliminary data.</text>
</comment>
<dbReference type="CDD" id="cd06170">
    <property type="entry name" value="LuxR_C_like"/>
    <property type="match status" value="1"/>
</dbReference>
<feature type="domain" description="Response regulatory" evidence="6">
    <location>
        <begin position="6"/>
        <end position="120"/>
    </location>
</feature>
<keyword evidence="8" id="KW-1185">Reference proteome</keyword>
<gene>
    <name evidence="7" type="ORF">QO010_003771</name>
</gene>
<dbReference type="NCBIfam" id="NF006900">
    <property type="entry name" value="PRK09390.1"/>
    <property type="match status" value="1"/>
</dbReference>
<dbReference type="EMBL" id="JAUSVS010000009">
    <property type="protein sequence ID" value="MDQ0465978.1"/>
    <property type="molecule type" value="Genomic_DNA"/>
</dbReference>
<dbReference type="PROSITE" id="PS50043">
    <property type="entry name" value="HTH_LUXR_2"/>
    <property type="match status" value="1"/>
</dbReference>
<dbReference type="InterPro" id="IPR001789">
    <property type="entry name" value="Sig_transdc_resp-reg_receiver"/>
</dbReference>
<dbReference type="InterPro" id="IPR016032">
    <property type="entry name" value="Sig_transdc_resp-reg_C-effctor"/>
</dbReference>
<dbReference type="InterPro" id="IPR000792">
    <property type="entry name" value="Tscrpt_reg_LuxR_C"/>
</dbReference>
<keyword evidence="4" id="KW-0597">Phosphoprotein</keyword>
<organism evidence="7 8">
    <name type="scientific">Caulobacter ginsengisoli</name>
    <dbReference type="NCBI Taxonomy" id="400775"/>
    <lineage>
        <taxon>Bacteria</taxon>
        <taxon>Pseudomonadati</taxon>
        <taxon>Pseudomonadota</taxon>
        <taxon>Alphaproteobacteria</taxon>
        <taxon>Caulobacterales</taxon>
        <taxon>Caulobacteraceae</taxon>
        <taxon>Caulobacter</taxon>
    </lineage>
</organism>
<dbReference type="SMART" id="SM00421">
    <property type="entry name" value="HTH_LUXR"/>
    <property type="match status" value="1"/>
</dbReference>
<dbReference type="PROSITE" id="PS00622">
    <property type="entry name" value="HTH_LUXR_1"/>
    <property type="match status" value="1"/>
</dbReference>
<evidence type="ECO:0000256" key="1">
    <source>
        <dbReference type="ARBA" id="ARBA00023015"/>
    </source>
</evidence>
<dbReference type="PANTHER" id="PTHR44688">
    <property type="entry name" value="DNA-BINDING TRANSCRIPTIONAL ACTIVATOR DEVR_DOSR"/>
    <property type="match status" value="1"/>
</dbReference>
<evidence type="ECO:0000259" key="5">
    <source>
        <dbReference type="PROSITE" id="PS50043"/>
    </source>
</evidence>
<dbReference type="SUPFAM" id="SSF46894">
    <property type="entry name" value="C-terminal effector domain of the bipartite response regulators"/>
    <property type="match status" value="1"/>
</dbReference>
<feature type="modified residue" description="4-aspartylphosphate" evidence="4">
    <location>
        <position position="55"/>
    </location>
</feature>
<dbReference type="Gene3D" id="3.40.50.2300">
    <property type="match status" value="1"/>
</dbReference>
<keyword evidence="3" id="KW-0804">Transcription</keyword>
<reference evidence="7 8" key="1">
    <citation type="submission" date="2023-07" db="EMBL/GenBank/DDBJ databases">
        <title>Genomic Encyclopedia of Type Strains, Phase IV (KMG-IV): sequencing the most valuable type-strain genomes for metagenomic binning, comparative biology and taxonomic classification.</title>
        <authorList>
            <person name="Goeker M."/>
        </authorList>
    </citation>
    <scope>NUCLEOTIDE SEQUENCE [LARGE SCALE GENOMIC DNA]</scope>
    <source>
        <strain evidence="7 8">DSM 18695</strain>
    </source>
</reference>
<dbReference type="PROSITE" id="PS50110">
    <property type="entry name" value="RESPONSE_REGULATORY"/>
    <property type="match status" value="1"/>
</dbReference>
<dbReference type="PANTHER" id="PTHR44688:SF16">
    <property type="entry name" value="DNA-BINDING TRANSCRIPTIONAL ACTIVATOR DEVR_DOSR"/>
    <property type="match status" value="1"/>
</dbReference>
<evidence type="ECO:0000259" key="6">
    <source>
        <dbReference type="PROSITE" id="PS50110"/>
    </source>
</evidence>
<evidence type="ECO:0000256" key="2">
    <source>
        <dbReference type="ARBA" id="ARBA00023125"/>
    </source>
</evidence>
<proteinExistence type="predicted"/>
<dbReference type="SUPFAM" id="SSF52172">
    <property type="entry name" value="CheY-like"/>
    <property type="match status" value="1"/>
</dbReference>
<feature type="domain" description="HTH luxR-type" evidence="5">
    <location>
        <begin position="132"/>
        <end position="197"/>
    </location>
</feature>
<protein>
    <submittedName>
        <fullName evidence="7">Two-component system response regulator FixJ</fullName>
    </submittedName>
</protein>
<dbReference type="PRINTS" id="PR00038">
    <property type="entry name" value="HTHLUXR"/>
</dbReference>
<evidence type="ECO:0000256" key="4">
    <source>
        <dbReference type="PROSITE-ProRule" id="PRU00169"/>
    </source>
</evidence>
<dbReference type="InterPro" id="IPR036388">
    <property type="entry name" value="WH-like_DNA-bd_sf"/>
</dbReference>
<keyword evidence="1" id="KW-0805">Transcription regulation</keyword>
<keyword evidence="2" id="KW-0238">DNA-binding</keyword>
<sequence length="199" mass="20869">MPPEALIHVIDDDEAMRESLGFLLDSAGFEARTYDSALGFLEAAQDLAGGCIVTDVRMPGMNGLEMTLKLKAMGVGLPIVMITGHGDVPMAVESMKAGVADFLEKPFDDEALLRAIRSAMAVAARPAPSAGASTPFDALSPRERDVLAGMIEGKANKVIAFDLGISPRTVEVYRANVMTKTGAGSLAELVRMAMTAGLA</sequence>
<dbReference type="InterPro" id="IPR011006">
    <property type="entry name" value="CheY-like_superfamily"/>
</dbReference>
<dbReference type="CDD" id="cd17537">
    <property type="entry name" value="REC_FixJ"/>
    <property type="match status" value="1"/>
</dbReference>
<dbReference type="RefSeq" id="WP_307351734.1">
    <property type="nucleotide sequence ID" value="NZ_JAUSVS010000009.1"/>
</dbReference>
<name>A0ABU0IVD4_9CAUL</name>